<dbReference type="Proteomes" id="UP001064782">
    <property type="component" value="Unassembled WGS sequence"/>
</dbReference>
<keyword evidence="4" id="KW-1185">Reference proteome</keyword>
<sequence>MSYVLATPNALSAAAGNLGTIGSALRDAGAAAAAQTTAIAAPAADEISAAITALFTASAKEFQAVNAQMAAFHDEFVSLLNGGAAKYLSTEIANAQQTLANVANNPVQALLGKFLGGAAPAESIPPFSTTFDTPIGPVTITGGGDFTFTGGMPPTGAVLKQLLNASTPLGSLGIGLNQNSTFDYSHISPEGVVRTAYQLTGGSLDVPMPLQLLLAAAGPNITGGYSLFNSGNAVYSALSSGNPVGAAVALFSAPFNYADAVLFGHQNVPISIPLGSPGGGTGSIDLNIPFGGVFASPAPATVDVAHTTIYDSNGFLVSEYLPSHVAFGGTQFGGIASETLRAFGIDLSAFGIPL</sequence>
<feature type="domain" description="PE" evidence="1">
    <location>
        <begin position="4"/>
        <end position="94"/>
    </location>
</feature>
<evidence type="ECO:0000313" key="3">
    <source>
        <dbReference type="EMBL" id="GLD30340.1"/>
    </source>
</evidence>
<proteinExistence type="predicted"/>
<dbReference type="InterPro" id="IPR038332">
    <property type="entry name" value="PPE_sf"/>
</dbReference>
<gene>
    <name evidence="3" type="primary">PE17</name>
    <name evidence="3" type="ORF">Mkiyose1413_22230</name>
    <name evidence="2" type="ORF">SRL2020028_13450</name>
</gene>
<dbReference type="InterPro" id="IPR000084">
    <property type="entry name" value="PE-PGRS_N"/>
</dbReference>
<evidence type="ECO:0000259" key="1">
    <source>
        <dbReference type="Pfam" id="PF00934"/>
    </source>
</evidence>
<name>A0A9P3Q6T8_9MYCO</name>
<organism evidence="3 4">
    <name type="scientific">Mycobacterium kiyosense</name>
    <dbReference type="NCBI Taxonomy" id="2871094"/>
    <lineage>
        <taxon>Bacteria</taxon>
        <taxon>Bacillati</taxon>
        <taxon>Actinomycetota</taxon>
        <taxon>Actinomycetes</taxon>
        <taxon>Mycobacteriales</taxon>
        <taxon>Mycobacteriaceae</taxon>
        <taxon>Mycobacterium</taxon>
    </lineage>
</organism>
<reference evidence="3" key="1">
    <citation type="submission" date="2022-08" db="EMBL/GenBank/DDBJ databases">
        <title>Mycobacterium kiyosense sp. nov., scotochromogenic slow-glowing species isolated from respiratory specimens.</title>
        <authorList>
            <person name="Fukano H."/>
            <person name="Kazumi Y."/>
            <person name="Sakagami N."/>
            <person name="Ato M."/>
            <person name="Mitarai S."/>
            <person name="Hoshino Y."/>
        </authorList>
    </citation>
    <scope>NUCLEOTIDE SEQUENCE</scope>
    <source>
        <strain evidence="3">1413</strain>
        <strain evidence="2">SRL2020-028</strain>
    </source>
</reference>
<comment type="caution">
    <text evidence="3">The sequence shown here is derived from an EMBL/GenBank/DDBJ whole genome shotgun (WGS) entry which is preliminary data.</text>
</comment>
<evidence type="ECO:0000313" key="2">
    <source>
        <dbReference type="EMBL" id="GLB82089.1"/>
    </source>
</evidence>
<dbReference type="EMBL" id="BRXE01000008">
    <property type="protein sequence ID" value="GLB82089.1"/>
    <property type="molecule type" value="Genomic_DNA"/>
</dbReference>
<dbReference type="Gene3D" id="1.10.287.850">
    <property type="entry name" value="HP0062-like domain"/>
    <property type="match status" value="1"/>
</dbReference>
<dbReference type="EMBL" id="BRZI01000012">
    <property type="protein sequence ID" value="GLD30340.1"/>
    <property type="molecule type" value="Genomic_DNA"/>
</dbReference>
<protein>
    <submittedName>
        <fullName evidence="3">PE family protein</fullName>
    </submittedName>
</protein>
<accession>A0A9P3Q6T8</accession>
<dbReference type="RefSeq" id="WP_236981735.1">
    <property type="nucleotide sequence ID" value="NZ_BRXE01000008.1"/>
</dbReference>
<evidence type="ECO:0000313" key="4">
    <source>
        <dbReference type="Proteomes" id="UP001064782"/>
    </source>
</evidence>
<dbReference type="GeneID" id="83629924"/>
<dbReference type="Proteomes" id="UP001165663">
    <property type="component" value="Unassembled WGS sequence"/>
</dbReference>
<dbReference type="SUPFAM" id="SSF140459">
    <property type="entry name" value="PE/PPE dimer-like"/>
    <property type="match status" value="1"/>
</dbReference>
<dbReference type="Pfam" id="PF00934">
    <property type="entry name" value="PE"/>
    <property type="match status" value="1"/>
</dbReference>
<dbReference type="AlphaFoldDB" id="A0A9P3Q6T8"/>